<feature type="compositionally biased region" description="Low complexity" evidence="7">
    <location>
        <begin position="78"/>
        <end position="91"/>
    </location>
</feature>
<organism evidence="9 10">
    <name type="scientific">Cyclotella cryptica</name>
    <dbReference type="NCBI Taxonomy" id="29204"/>
    <lineage>
        <taxon>Eukaryota</taxon>
        <taxon>Sar</taxon>
        <taxon>Stramenopiles</taxon>
        <taxon>Ochrophyta</taxon>
        <taxon>Bacillariophyta</taxon>
        <taxon>Coscinodiscophyceae</taxon>
        <taxon>Thalassiosirophycidae</taxon>
        <taxon>Stephanodiscales</taxon>
        <taxon>Stephanodiscaceae</taxon>
        <taxon>Cyclotella</taxon>
    </lineage>
</organism>
<comment type="caution">
    <text evidence="9">The sequence shown here is derived from an EMBL/GenBank/DDBJ whole genome shotgun (WGS) entry which is preliminary data.</text>
</comment>
<gene>
    <name evidence="9" type="ORF">HJC23_004938</name>
</gene>
<keyword evidence="5" id="KW-0647">Proteasome</keyword>
<dbReference type="AlphaFoldDB" id="A0ABD3PUP2"/>
<accession>A0ABD3PUP2</accession>
<dbReference type="GO" id="GO:0008237">
    <property type="term" value="F:metallopeptidase activity"/>
    <property type="evidence" value="ECO:0007669"/>
    <property type="project" value="UniProtKB-KW"/>
</dbReference>
<keyword evidence="2" id="KW-0479">Metal-binding</keyword>
<evidence type="ECO:0000313" key="9">
    <source>
        <dbReference type="EMBL" id="KAL3790956.1"/>
    </source>
</evidence>
<dbReference type="Gene3D" id="3.40.140.10">
    <property type="entry name" value="Cytidine Deaminase, domain 2"/>
    <property type="match status" value="1"/>
</dbReference>
<evidence type="ECO:0000256" key="2">
    <source>
        <dbReference type="ARBA" id="ARBA00022723"/>
    </source>
</evidence>
<name>A0ABD3PUP2_9STRA</name>
<evidence type="ECO:0000256" key="4">
    <source>
        <dbReference type="ARBA" id="ARBA00022833"/>
    </source>
</evidence>
<dbReference type="GO" id="GO:0046872">
    <property type="term" value="F:metal ion binding"/>
    <property type="evidence" value="ECO:0007669"/>
    <property type="project" value="UniProtKB-KW"/>
</dbReference>
<dbReference type="InterPro" id="IPR050242">
    <property type="entry name" value="JAMM_MPN+_peptidase_M67A"/>
</dbReference>
<dbReference type="InterPro" id="IPR056263">
    <property type="entry name" value="RPN11_C"/>
</dbReference>
<keyword evidence="1" id="KW-0645">Protease</keyword>
<proteinExistence type="predicted"/>
<feature type="domain" description="26S proteasome regulatory subunit RPN11 C-terminal" evidence="8">
    <location>
        <begin position="239"/>
        <end position="317"/>
    </location>
</feature>
<feature type="region of interest" description="Disordered" evidence="7">
    <location>
        <begin position="37"/>
        <end position="108"/>
    </location>
</feature>
<reference evidence="9 10" key="1">
    <citation type="journal article" date="2020" name="G3 (Bethesda)">
        <title>Improved Reference Genome for Cyclotella cryptica CCMP332, a Model for Cell Wall Morphogenesis, Salinity Adaptation, and Lipid Production in Diatoms (Bacillariophyta).</title>
        <authorList>
            <person name="Roberts W.R."/>
            <person name="Downey K.M."/>
            <person name="Ruck E.C."/>
            <person name="Traller J.C."/>
            <person name="Alverson A.J."/>
        </authorList>
    </citation>
    <scope>NUCLEOTIDE SEQUENCE [LARGE SCALE GENOMIC DNA]</scope>
    <source>
        <strain evidence="9 10">CCMP332</strain>
    </source>
</reference>
<feature type="compositionally biased region" description="Low complexity" evidence="7">
    <location>
        <begin position="47"/>
        <end position="61"/>
    </location>
</feature>
<evidence type="ECO:0000256" key="1">
    <source>
        <dbReference type="ARBA" id="ARBA00022670"/>
    </source>
</evidence>
<dbReference type="Pfam" id="PF23594">
    <property type="entry name" value="RPN11_C"/>
    <property type="match status" value="1"/>
</dbReference>
<keyword evidence="6" id="KW-0482">Metalloprotease</keyword>
<keyword evidence="10" id="KW-1185">Reference proteome</keyword>
<dbReference type="Proteomes" id="UP001516023">
    <property type="component" value="Unassembled WGS sequence"/>
</dbReference>
<dbReference type="GO" id="GO:0006508">
    <property type="term" value="P:proteolysis"/>
    <property type="evidence" value="ECO:0007669"/>
    <property type="project" value="UniProtKB-KW"/>
</dbReference>
<sequence length="319" mass="36457">MRLALESSPVLVRYQASLHVLPWPSALPRDHRPHRRLYQHQHQQSITNTTNTHHGPNPTTNLQACWAPLTPPRQTAQKKSTSPPSPSSKCSNRPRGSSHGCHGTHARTISQRIHHKLRRCIHHAPKRDKCEHRVCQSGLSNKNARYVAADRTWGDGGGVVSFPPGCWLSSTDINMQSSFETLNARAVALVVDPIQWVKGKVLIHGLNRHYYSIVIDYRKNELEEQMLMNLHKRNWTAGHTVEKFEDHREKNDSIVDRMFKLTQDYNERIVQQEGKMAKEVVVENVGKIDLKKHLEGCVAELMSWNIFQCLGTMLDTVVF</sequence>
<dbReference type="EMBL" id="JABMIG020000120">
    <property type="protein sequence ID" value="KAL3790956.1"/>
    <property type="molecule type" value="Genomic_DNA"/>
</dbReference>
<evidence type="ECO:0000256" key="6">
    <source>
        <dbReference type="ARBA" id="ARBA00023049"/>
    </source>
</evidence>
<protein>
    <recommendedName>
        <fullName evidence="8">26S proteasome regulatory subunit RPN11 C-terminal domain-containing protein</fullName>
    </recommendedName>
</protein>
<evidence type="ECO:0000259" key="8">
    <source>
        <dbReference type="Pfam" id="PF23594"/>
    </source>
</evidence>
<keyword evidence="4" id="KW-0862">Zinc</keyword>
<evidence type="ECO:0000256" key="3">
    <source>
        <dbReference type="ARBA" id="ARBA00022801"/>
    </source>
</evidence>
<evidence type="ECO:0000256" key="5">
    <source>
        <dbReference type="ARBA" id="ARBA00022942"/>
    </source>
</evidence>
<dbReference type="PANTHER" id="PTHR10410">
    <property type="entry name" value="EUKARYOTIC TRANSLATION INITIATION FACTOR 3 -RELATED"/>
    <property type="match status" value="1"/>
</dbReference>
<dbReference type="GO" id="GO:0000502">
    <property type="term" value="C:proteasome complex"/>
    <property type="evidence" value="ECO:0007669"/>
    <property type="project" value="UniProtKB-KW"/>
</dbReference>
<keyword evidence="3" id="KW-0378">Hydrolase</keyword>
<evidence type="ECO:0000313" key="10">
    <source>
        <dbReference type="Proteomes" id="UP001516023"/>
    </source>
</evidence>
<evidence type="ECO:0000256" key="7">
    <source>
        <dbReference type="SAM" id="MobiDB-lite"/>
    </source>
</evidence>